<dbReference type="InterPro" id="IPR014721">
    <property type="entry name" value="Ribsml_uS5_D2-typ_fold_subgr"/>
</dbReference>
<dbReference type="SUPFAM" id="SSF54211">
    <property type="entry name" value="Ribosomal protein S5 domain 2-like"/>
    <property type="match status" value="1"/>
</dbReference>
<dbReference type="InterPro" id="IPR020568">
    <property type="entry name" value="Ribosomal_Su5_D2-typ_SF"/>
</dbReference>
<reference evidence="1" key="1">
    <citation type="submission" date="2023-02" db="EMBL/GenBank/DDBJ databases">
        <title>Genome of Flavobacteriaceae gen. nov. sp. strain F89.</title>
        <authorList>
            <person name="Wang Y."/>
        </authorList>
    </citation>
    <scope>NUCLEOTIDE SEQUENCE</scope>
    <source>
        <strain evidence="1">F89</strain>
    </source>
</reference>
<proteinExistence type="predicted"/>
<dbReference type="AlphaFoldDB" id="A0AAE3JQD8"/>
<dbReference type="Proteomes" id="UP001200642">
    <property type="component" value="Unassembled WGS sequence"/>
</dbReference>
<keyword evidence="1" id="KW-0808">Transferase</keyword>
<dbReference type="EMBL" id="JAIRBC010000019">
    <property type="protein sequence ID" value="MCG2461759.1"/>
    <property type="molecule type" value="Genomic_DNA"/>
</dbReference>
<sequence length="308" mass="34787">MPNNYYSNGKLLLTGEYAVLDGALSLAVPTIFGQSLSIKNIEPHKLVWKSRDVKGNIWFEHNFDRDLFSINTKVDNFKSTDPIAQTLYKILAGAKKLNPLFLSGPKGFETETRLGFPQDWGLGTSSTLINNIAQWAQVDAFELQWNTLGGSGYDIACAQHDTPVLYRLTDGRPNTKEIGFDPPFKTNLFFVHLNKKQDSREGILNYRKRKFYKPELIDGVSAITREILSCNQLSQFEALIEAHEELLAKTLDLSPVREQYFSDYPGAVKSLGAWGGDFVLATGNDRSPDYFYSNGFKTVIPYRDMVKF</sequence>
<dbReference type="Gene3D" id="3.30.230.10">
    <property type="match status" value="1"/>
</dbReference>
<dbReference type="RefSeq" id="WP_317902901.1">
    <property type="nucleotide sequence ID" value="NZ_JAIRBC010000019.1"/>
</dbReference>
<evidence type="ECO:0000313" key="2">
    <source>
        <dbReference type="Proteomes" id="UP001200642"/>
    </source>
</evidence>
<evidence type="ECO:0000313" key="1">
    <source>
        <dbReference type="EMBL" id="MCG2461759.1"/>
    </source>
</evidence>
<keyword evidence="1" id="KW-0418">Kinase</keyword>
<accession>A0AAE3JQD8</accession>
<name>A0AAE3JQD8_9FLAO</name>
<dbReference type="InterPro" id="IPR047765">
    <property type="entry name" value="GHMP_GYDIA-like"/>
</dbReference>
<protein>
    <submittedName>
        <fullName evidence="1">GHMP kinase</fullName>
    </submittedName>
</protein>
<organism evidence="1 2">
    <name type="scientific">Cerina litoralis</name>
    <dbReference type="NCBI Taxonomy" id="2874477"/>
    <lineage>
        <taxon>Bacteria</taxon>
        <taxon>Pseudomonadati</taxon>
        <taxon>Bacteroidota</taxon>
        <taxon>Flavobacteriia</taxon>
        <taxon>Flavobacteriales</taxon>
        <taxon>Flavobacteriaceae</taxon>
        <taxon>Cerina</taxon>
    </lineage>
</organism>
<keyword evidence="2" id="KW-1185">Reference proteome</keyword>
<comment type="caution">
    <text evidence="1">The sequence shown here is derived from an EMBL/GenBank/DDBJ whole genome shotgun (WGS) entry which is preliminary data.</text>
</comment>
<dbReference type="GO" id="GO:0016301">
    <property type="term" value="F:kinase activity"/>
    <property type="evidence" value="ECO:0007669"/>
    <property type="project" value="UniProtKB-KW"/>
</dbReference>
<gene>
    <name evidence="1" type="ORF">K8352_13455</name>
</gene>
<dbReference type="NCBIfam" id="NF040656">
    <property type="entry name" value="GHMP_GYDIA"/>
    <property type="match status" value="1"/>
</dbReference>